<name>A0A6F9E9N8_9BACL</name>
<evidence type="ECO:0000256" key="3">
    <source>
        <dbReference type="ARBA" id="ARBA00022714"/>
    </source>
</evidence>
<dbReference type="InterPro" id="IPR006058">
    <property type="entry name" value="2Fe2S_fd_BS"/>
</dbReference>
<evidence type="ECO:0000256" key="7">
    <source>
        <dbReference type="ARBA" id="ARBA00023014"/>
    </source>
</evidence>
<dbReference type="Pfam" id="PF00111">
    <property type="entry name" value="Fer2"/>
    <property type="match status" value="1"/>
</dbReference>
<dbReference type="Gene3D" id="3.10.20.30">
    <property type="match status" value="1"/>
</dbReference>
<protein>
    <submittedName>
        <fullName evidence="10">Ferredoxin, plant-type</fullName>
    </submittedName>
</protein>
<evidence type="ECO:0000313" key="10">
    <source>
        <dbReference type="EMBL" id="CAB3394515.1"/>
    </source>
</evidence>
<evidence type="ECO:0000256" key="8">
    <source>
        <dbReference type="ARBA" id="ARBA00034078"/>
    </source>
</evidence>
<keyword evidence="6" id="KW-0408">Iron</keyword>
<evidence type="ECO:0000256" key="1">
    <source>
        <dbReference type="ARBA" id="ARBA00007874"/>
    </source>
</evidence>
<sequence>MADGYRITVLQEGREFTCNNNQDVLAAAVAQGVRSIKRGCRGGGCGLCKVQVVEGSYELGKASVAVLPQDERGQGFVLACKTIPTSDLVIRLTEDS</sequence>
<keyword evidence="7" id="KW-0411">Iron-sulfur</keyword>
<evidence type="ECO:0000259" key="9">
    <source>
        <dbReference type="PROSITE" id="PS51085"/>
    </source>
</evidence>
<evidence type="ECO:0000256" key="4">
    <source>
        <dbReference type="ARBA" id="ARBA00022723"/>
    </source>
</evidence>
<dbReference type="PANTHER" id="PTHR43112">
    <property type="entry name" value="FERREDOXIN"/>
    <property type="match status" value="1"/>
</dbReference>
<dbReference type="GO" id="GO:0046872">
    <property type="term" value="F:metal ion binding"/>
    <property type="evidence" value="ECO:0007669"/>
    <property type="project" value="UniProtKB-KW"/>
</dbReference>
<feature type="domain" description="2Fe-2S ferredoxin-type" evidence="9">
    <location>
        <begin position="5"/>
        <end position="96"/>
    </location>
</feature>
<dbReference type="CDD" id="cd00207">
    <property type="entry name" value="fer2"/>
    <property type="match status" value="1"/>
</dbReference>
<dbReference type="RefSeq" id="WP_170086019.1">
    <property type="nucleotide sequence ID" value="NZ_CP047971.1"/>
</dbReference>
<dbReference type="SUPFAM" id="SSF54292">
    <property type="entry name" value="2Fe-2S ferredoxin-like"/>
    <property type="match status" value="1"/>
</dbReference>
<organism evidence="10 11">
    <name type="scientific">Kyrpidia spormannii</name>
    <dbReference type="NCBI Taxonomy" id="2055160"/>
    <lineage>
        <taxon>Bacteria</taxon>
        <taxon>Bacillati</taxon>
        <taxon>Bacillota</taxon>
        <taxon>Bacilli</taxon>
        <taxon>Bacillales</taxon>
        <taxon>Alicyclobacillaceae</taxon>
        <taxon>Kyrpidia</taxon>
    </lineage>
</organism>
<gene>
    <name evidence="10" type="primary">nahT</name>
    <name evidence="10" type="ORF">COOX1_2452</name>
</gene>
<comment type="similarity">
    <text evidence="1">Belongs to the 2Fe2S plant-type ferredoxin family.</text>
</comment>
<dbReference type="InterPro" id="IPR012675">
    <property type="entry name" value="Beta-grasp_dom_sf"/>
</dbReference>
<keyword evidence="4" id="KW-0479">Metal-binding</keyword>
<proteinExistence type="inferred from homology"/>
<dbReference type="GO" id="GO:0051537">
    <property type="term" value="F:2 iron, 2 sulfur cluster binding"/>
    <property type="evidence" value="ECO:0007669"/>
    <property type="project" value="UniProtKB-KW"/>
</dbReference>
<evidence type="ECO:0000256" key="5">
    <source>
        <dbReference type="ARBA" id="ARBA00022982"/>
    </source>
</evidence>
<dbReference type="InterPro" id="IPR001041">
    <property type="entry name" value="2Fe-2S_ferredoxin-type"/>
</dbReference>
<evidence type="ECO:0000313" key="11">
    <source>
        <dbReference type="Proteomes" id="UP000502196"/>
    </source>
</evidence>
<comment type="cofactor">
    <cofactor evidence="8">
        <name>[2Fe-2S] cluster</name>
        <dbReference type="ChEBI" id="CHEBI:190135"/>
    </cofactor>
</comment>
<reference evidence="10 11" key="1">
    <citation type="submission" date="2020-04" db="EMBL/GenBank/DDBJ databases">
        <authorList>
            <person name="Hogendoorn C."/>
        </authorList>
    </citation>
    <scope>NUCLEOTIDE SEQUENCE [LARGE SCALE GENOMIC DNA]</scope>
    <source>
        <strain evidence="10">COOX1</strain>
    </source>
</reference>
<keyword evidence="2" id="KW-0813">Transport</keyword>
<accession>A0A6F9E9N8</accession>
<dbReference type="AlphaFoldDB" id="A0A6F9E9N8"/>
<dbReference type="PROSITE" id="PS51085">
    <property type="entry name" value="2FE2S_FER_2"/>
    <property type="match status" value="1"/>
</dbReference>
<dbReference type="InterPro" id="IPR036010">
    <property type="entry name" value="2Fe-2S_ferredoxin-like_sf"/>
</dbReference>
<dbReference type="PANTHER" id="PTHR43112:SF3">
    <property type="entry name" value="FERREDOXIN-2, CHLOROPLASTIC"/>
    <property type="match status" value="1"/>
</dbReference>
<evidence type="ECO:0000256" key="2">
    <source>
        <dbReference type="ARBA" id="ARBA00022448"/>
    </source>
</evidence>
<dbReference type="Proteomes" id="UP000502196">
    <property type="component" value="Chromosome"/>
</dbReference>
<keyword evidence="3" id="KW-0001">2Fe-2S</keyword>
<evidence type="ECO:0000256" key="6">
    <source>
        <dbReference type="ARBA" id="ARBA00023004"/>
    </source>
</evidence>
<dbReference type="PROSITE" id="PS00197">
    <property type="entry name" value="2FE2S_FER_1"/>
    <property type="match status" value="1"/>
</dbReference>
<keyword evidence="5" id="KW-0249">Electron transport</keyword>
<dbReference type="EMBL" id="LR792683">
    <property type="protein sequence ID" value="CAB3394515.1"/>
    <property type="molecule type" value="Genomic_DNA"/>
</dbReference>